<name>A0A0L6CZ92_9RHOB</name>
<dbReference type="PATRIC" id="fig|74031.6.peg.276"/>
<dbReference type="OrthoDB" id="9800971at2"/>
<organism evidence="1 2">
    <name type="scientific">Roseovarius tolerans</name>
    <dbReference type="NCBI Taxonomy" id="74031"/>
    <lineage>
        <taxon>Bacteria</taxon>
        <taxon>Pseudomonadati</taxon>
        <taxon>Pseudomonadota</taxon>
        <taxon>Alphaproteobacteria</taxon>
        <taxon>Rhodobacterales</taxon>
        <taxon>Roseobacteraceae</taxon>
        <taxon>Roseovarius</taxon>
    </lineage>
</organism>
<dbReference type="RefSeq" id="WP_050661229.1">
    <property type="nucleotide sequence ID" value="NZ_CP118494.1"/>
</dbReference>
<dbReference type="EMBL" id="LGVV01000002">
    <property type="protein sequence ID" value="KNX43142.1"/>
    <property type="molecule type" value="Genomic_DNA"/>
</dbReference>
<evidence type="ECO:0000313" key="2">
    <source>
        <dbReference type="Proteomes" id="UP000037046"/>
    </source>
</evidence>
<dbReference type="STRING" id="74031.SAMN04488077_10833"/>
<keyword evidence="2" id="KW-1185">Reference proteome</keyword>
<reference evidence="2" key="1">
    <citation type="submission" date="2015-07" db="EMBL/GenBank/DDBJ databases">
        <title>Draft Genome Sequence of Roseovarius tolerans EL-164, a producer of N-Acylated Alanine Methyl Esters (NAMEs).</title>
        <authorList>
            <person name="Voget S."/>
            <person name="Bruns H."/>
            <person name="Wagner-Doebler I."/>
            <person name="Schulz S."/>
            <person name="Daniel R."/>
        </authorList>
    </citation>
    <scope>NUCLEOTIDE SEQUENCE [LARGE SCALE GENOMIC DNA]</scope>
    <source>
        <strain evidence="2">EL-164</strain>
    </source>
</reference>
<dbReference type="Proteomes" id="UP000037046">
    <property type="component" value="Unassembled WGS sequence"/>
</dbReference>
<dbReference type="InterPro" id="IPR018772">
    <property type="entry name" value="Transcription_activator_HlyU"/>
</dbReference>
<protein>
    <submittedName>
        <fullName evidence="1">Transcriptional activator HlyU</fullName>
    </submittedName>
</protein>
<proteinExistence type="predicted"/>
<evidence type="ECO:0000313" key="1">
    <source>
        <dbReference type="EMBL" id="KNX43142.1"/>
    </source>
</evidence>
<dbReference type="AlphaFoldDB" id="A0A0L6CZ92"/>
<accession>A0A0L6CZ92</accession>
<comment type="caution">
    <text evidence="1">The sequence shown here is derived from an EMBL/GenBank/DDBJ whole genome shotgun (WGS) entry which is preliminary data.</text>
</comment>
<sequence>MSILSRLFGGGGKSETRAEVSETYKDFRIIAAPQSDDEGYRVGARIEKEVGGEVKVHHLLRADTLRSLDEAETFSIRKAKQVIDEQGERIFR</sequence>
<dbReference type="Pfam" id="PF10115">
    <property type="entry name" value="HlyU"/>
    <property type="match status" value="1"/>
</dbReference>
<gene>
    <name evidence="1" type="ORF">ROTO_02710</name>
</gene>